<gene>
    <name evidence="4" type="primary">LOC112043176</name>
</gene>
<evidence type="ECO:0000313" key="3">
    <source>
        <dbReference type="Proteomes" id="UP001652582"/>
    </source>
</evidence>
<keyword evidence="2" id="KW-0732">Signal</keyword>
<evidence type="ECO:0000313" key="4">
    <source>
        <dbReference type="RefSeq" id="XP_023934249.1"/>
    </source>
</evidence>
<reference evidence="4" key="1">
    <citation type="submission" date="2025-08" db="UniProtKB">
        <authorList>
            <consortium name="RefSeq"/>
        </authorList>
    </citation>
    <scope>IDENTIFICATION</scope>
</reference>
<feature type="chain" id="PRO_5026860537" evidence="2">
    <location>
        <begin position="19"/>
        <end position="134"/>
    </location>
</feature>
<feature type="region of interest" description="Disordered" evidence="1">
    <location>
        <begin position="100"/>
        <end position="134"/>
    </location>
</feature>
<protein>
    <submittedName>
        <fullName evidence="4">Uncharacterized protein LOC112043176</fullName>
    </submittedName>
</protein>
<dbReference type="Proteomes" id="UP001652582">
    <property type="component" value="Chromosome 15"/>
</dbReference>
<proteinExistence type="predicted"/>
<dbReference type="GeneID" id="112043176"/>
<dbReference type="OrthoDB" id="7421901at2759"/>
<name>A0A6J1MIS2_BICAN</name>
<dbReference type="KEGG" id="bany:112043176"/>
<feature type="compositionally biased region" description="Basic and acidic residues" evidence="1">
    <location>
        <begin position="122"/>
        <end position="134"/>
    </location>
</feature>
<evidence type="ECO:0000256" key="1">
    <source>
        <dbReference type="SAM" id="MobiDB-lite"/>
    </source>
</evidence>
<dbReference type="AlphaFoldDB" id="A0A6J1MIS2"/>
<organism evidence="3 4">
    <name type="scientific">Bicyclus anynana</name>
    <name type="common">Squinting bush brown butterfly</name>
    <dbReference type="NCBI Taxonomy" id="110368"/>
    <lineage>
        <taxon>Eukaryota</taxon>
        <taxon>Metazoa</taxon>
        <taxon>Ecdysozoa</taxon>
        <taxon>Arthropoda</taxon>
        <taxon>Hexapoda</taxon>
        <taxon>Insecta</taxon>
        <taxon>Pterygota</taxon>
        <taxon>Neoptera</taxon>
        <taxon>Endopterygota</taxon>
        <taxon>Lepidoptera</taxon>
        <taxon>Glossata</taxon>
        <taxon>Ditrysia</taxon>
        <taxon>Papilionoidea</taxon>
        <taxon>Nymphalidae</taxon>
        <taxon>Satyrinae</taxon>
        <taxon>Satyrini</taxon>
        <taxon>Mycalesina</taxon>
        <taxon>Bicyclus</taxon>
    </lineage>
</organism>
<keyword evidence="3" id="KW-1185">Reference proteome</keyword>
<dbReference type="RefSeq" id="XP_023934249.1">
    <property type="nucleotide sequence ID" value="XM_024078481.2"/>
</dbReference>
<feature type="signal peptide" evidence="2">
    <location>
        <begin position="1"/>
        <end position="18"/>
    </location>
</feature>
<sequence>MVHFVTTLILSALSVIHANVYRHCLLFKGKCVIACPRTMHPYHTRCNGDTMSQATCDSPIPRILGYTCGWSRCDCNGDMLWDDQNEYCVKSTECPLYISKPSKRKSRRSERRKQGKRRRKSKNIEIKEEPEPFD</sequence>
<evidence type="ECO:0000256" key="2">
    <source>
        <dbReference type="SAM" id="SignalP"/>
    </source>
</evidence>
<feature type="compositionally biased region" description="Basic residues" evidence="1">
    <location>
        <begin position="101"/>
        <end position="121"/>
    </location>
</feature>
<accession>A0A6J1MIS2</accession>